<keyword evidence="1" id="KW-0175">Coiled coil</keyword>
<protein>
    <submittedName>
        <fullName evidence="2">Uncharacterized protein</fullName>
    </submittedName>
</protein>
<dbReference type="GO" id="GO:0008017">
    <property type="term" value="F:microtubule binding"/>
    <property type="evidence" value="ECO:0007669"/>
    <property type="project" value="InterPro"/>
</dbReference>
<name>A0AAV7U8Q9_PLEWA</name>
<feature type="coiled-coil region" evidence="1">
    <location>
        <begin position="20"/>
        <end position="47"/>
    </location>
</feature>
<organism evidence="2 3">
    <name type="scientific">Pleurodeles waltl</name>
    <name type="common">Iberian ribbed newt</name>
    <dbReference type="NCBI Taxonomy" id="8319"/>
    <lineage>
        <taxon>Eukaryota</taxon>
        <taxon>Metazoa</taxon>
        <taxon>Chordata</taxon>
        <taxon>Craniata</taxon>
        <taxon>Vertebrata</taxon>
        <taxon>Euteleostomi</taxon>
        <taxon>Amphibia</taxon>
        <taxon>Batrachia</taxon>
        <taxon>Caudata</taxon>
        <taxon>Salamandroidea</taxon>
        <taxon>Salamandridae</taxon>
        <taxon>Pleurodelinae</taxon>
        <taxon>Pleurodeles</taxon>
    </lineage>
</organism>
<evidence type="ECO:0000313" key="2">
    <source>
        <dbReference type="EMBL" id="KAJ1184875.1"/>
    </source>
</evidence>
<dbReference type="Proteomes" id="UP001066276">
    <property type="component" value="Chromosome 3_1"/>
</dbReference>
<feature type="coiled-coil region" evidence="1">
    <location>
        <begin position="112"/>
        <end position="139"/>
    </location>
</feature>
<keyword evidence="3" id="KW-1185">Reference proteome</keyword>
<comment type="caution">
    <text evidence="2">The sequence shown here is derived from an EMBL/GenBank/DDBJ whole genome shotgun (WGS) entry which is preliminary data.</text>
</comment>
<evidence type="ECO:0000256" key="1">
    <source>
        <dbReference type="SAM" id="Coils"/>
    </source>
</evidence>
<proteinExistence type="predicted"/>
<dbReference type="InterPro" id="IPR024836">
    <property type="entry name" value="JAKMIP"/>
</dbReference>
<dbReference type="GO" id="GO:0019900">
    <property type="term" value="F:kinase binding"/>
    <property type="evidence" value="ECO:0007669"/>
    <property type="project" value="InterPro"/>
</dbReference>
<evidence type="ECO:0000313" key="3">
    <source>
        <dbReference type="Proteomes" id="UP001066276"/>
    </source>
</evidence>
<dbReference type="EMBL" id="JANPWB010000005">
    <property type="protein sequence ID" value="KAJ1184875.1"/>
    <property type="molecule type" value="Genomic_DNA"/>
</dbReference>
<dbReference type="AlphaFoldDB" id="A0AAV7U8Q9"/>
<dbReference type="PANTHER" id="PTHR18935">
    <property type="entry name" value="GOLGIN SUBFAMILY A MEMBER 4-LIKE ISOFORM X1"/>
    <property type="match status" value="1"/>
</dbReference>
<reference evidence="2" key="1">
    <citation type="journal article" date="2022" name="bioRxiv">
        <title>Sequencing and chromosome-scale assembly of the giantPleurodeles waltlgenome.</title>
        <authorList>
            <person name="Brown T."/>
            <person name="Elewa A."/>
            <person name="Iarovenko S."/>
            <person name="Subramanian E."/>
            <person name="Araus A.J."/>
            <person name="Petzold A."/>
            <person name="Susuki M."/>
            <person name="Suzuki K.-i.T."/>
            <person name="Hayashi T."/>
            <person name="Toyoda A."/>
            <person name="Oliveira C."/>
            <person name="Osipova E."/>
            <person name="Leigh N.D."/>
            <person name="Simon A."/>
            <person name="Yun M.H."/>
        </authorList>
    </citation>
    <scope>NUCLEOTIDE SEQUENCE</scope>
    <source>
        <strain evidence="2">20211129_DDA</strain>
        <tissue evidence="2">Liver</tissue>
    </source>
</reference>
<gene>
    <name evidence="2" type="ORF">NDU88_001672</name>
</gene>
<sequence length="379" mass="43567">MKDSPNNSRFSPKKSDVILLEDCRREVDQLKLELENEKLKTQEFRRKFAVEVKGIKEAAEKEKRKLVDDLRSKWELQKTRESQHLKDLIVREREVEIRQLLRWKDAELRELQSFLEKERNAAVRQARDLQKQLAEELLNRGYSSKSGSVRRLSEGDSGASECQCKLQDVLSKLRWEIDGEQAARIRHLKVELDVERNLFLKYILEGSKWDFAALLKSKPKPLTSVVGKFDLENNSINIQACRPRSLESTISKPLSPCSTASRPRSLDAIVPKTDSTDSVLAQQESPVNLVIKAVAPRTSGLPLLNYTEDNNEDSSAWIVLSKDSELQCLSPEPQQQPTSPECKEGWLPPVEMFSVRSTKILEKSHHMEPQWLRIEIQSD</sequence>
<accession>A0AAV7U8Q9</accession>
<dbReference type="PANTHER" id="PTHR18935:SF8">
    <property type="entry name" value="GOLGIN SUBFAMILY A MEMBER 4-LIKE ISOFORM X1"/>
    <property type="match status" value="1"/>
</dbReference>